<evidence type="ECO:0000313" key="4">
    <source>
        <dbReference type="EMBL" id="ATD67351.1"/>
    </source>
</evidence>
<dbReference type="SUPFAM" id="SSF54285">
    <property type="entry name" value="MoaD/ThiS"/>
    <property type="match status" value="1"/>
</dbReference>
<dbReference type="Gene3D" id="3.10.20.30">
    <property type="match status" value="1"/>
</dbReference>
<sequence length="80" mass="8682">MTEVRLLYFASLRDAAGQGEEAWSTDAPDLRALYAELQARHGFPLSVEQLRVAVDGTFARWSDAVRSGSEIAFIPPVSGG</sequence>
<organism evidence="4 5">
    <name type="scientific">Luteimonas chenhongjianii</name>
    <dbReference type="NCBI Taxonomy" id="2006110"/>
    <lineage>
        <taxon>Bacteria</taxon>
        <taxon>Pseudomonadati</taxon>
        <taxon>Pseudomonadota</taxon>
        <taxon>Gammaproteobacteria</taxon>
        <taxon>Lysobacterales</taxon>
        <taxon>Lysobacteraceae</taxon>
        <taxon>Luteimonas</taxon>
    </lineage>
</organism>
<dbReference type="InterPro" id="IPR012675">
    <property type="entry name" value="Beta-grasp_dom_sf"/>
</dbReference>
<dbReference type="RefSeq" id="WP_096297696.1">
    <property type="nucleotide sequence ID" value="NZ_CP023406.1"/>
</dbReference>
<dbReference type="OrthoDB" id="9801945at2"/>
<dbReference type="InterPro" id="IPR044672">
    <property type="entry name" value="MOCS2A"/>
</dbReference>
<dbReference type="PANTHER" id="PTHR33359">
    <property type="entry name" value="MOLYBDOPTERIN SYNTHASE SULFUR CARRIER SUBUNIT"/>
    <property type="match status" value="1"/>
</dbReference>
<comment type="similarity">
    <text evidence="2">Belongs to the MoaD family.</text>
</comment>
<dbReference type="GO" id="GO:0000166">
    <property type="term" value="F:nucleotide binding"/>
    <property type="evidence" value="ECO:0007669"/>
    <property type="project" value="UniProtKB-KW"/>
</dbReference>
<name>A0A290XE54_9GAMM</name>
<dbReference type="EMBL" id="CP023406">
    <property type="protein sequence ID" value="ATD67351.1"/>
    <property type="molecule type" value="Genomic_DNA"/>
</dbReference>
<dbReference type="InterPro" id="IPR016155">
    <property type="entry name" value="Mopterin_synth/thiamin_S_b"/>
</dbReference>
<dbReference type="Proteomes" id="UP000218968">
    <property type="component" value="Chromosome"/>
</dbReference>
<gene>
    <name evidence="4" type="ORF">CNR27_07820</name>
</gene>
<dbReference type="GO" id="GO:0006777">
    <property type="term" value="P:Mo-molybdopterin cofactor biosynthetic process"/>
    <property type="evidence" value="ECO:0007669"/>
    <property type="project" value="InterPro"/>
</dbReference>
<dbReference type="PANTHER" id="PTHR33359:SF1">
    <property type="entry name" value="MOLYBDOPTERIN SYNTHASE SULFUR CARRIER SUBUNIT"/>
    <property type="match status" value="1"/>
</dbReference>
<protein>
    <recommendedName>
        <fullName evidence="3">Molybdopterin synthase sulfur carrier subunit</fullName>
    </recommendedName>
</protein>
<evidence type="ECO:0000313" key="5">
    <source>
        <dbReference type="Proteomes" id="UP000218968"/>
    </source>
</evidence>
<dbReference type="Pfam" id="PF02597">
    <property type="entry name" value="ThiS"/>
    <property type="match status" value="1"/>
</dbReference>
<keyword evidence="5" id="KW-1185">Reference proteome</keyword>
<evidence type="ECO:0000256" key="3">
    <source>
        <dbReference type="ARBA" id="ARBA00024247"/>
    </source>
</evidence>
<accession>A0A290XE54</accession>
<dbReference type="KEGG" id="lum:CNR27_07820"/>
<evidence type="ECO:0000256" key="1">
    <source>
        <dbReference type="ARBA" id="ARBA00022741"/>
    </source>
</evidence>
<keyword evidence="1" id="KW-0547">Nucleotide-binding</keyword>
<evidence type="ECO:0000256" key="2">
    <source>
        <dbReference type="ARBA" id="ARBA00024200"/>
    </source>
</evidence>
<dbReference type="CDD" id="cd00754">
    <property type="entry name" value="Ubl_MoaD"/>
    <property type="match status" value="1"/>
</dbReference>
<proteinExistence type="inferred from homology"/>
<dbReference type="InterPro" id="IPR003749">
    <property type="entry name" value="ThiS/MoaD-like"/>
</dbReference>
<dbReference type="AlphaFoldDB" id="A0A290XE54"/>
<reference evidence="5" key="1">
    <citation type="submission" date="2017-09" db="EMBL/GenBank/DDBJ databases">
        <title>Luteimonas liuhanmingii sp.nov., isolated from the intestinal contents of Tibetan Plateau Pika in Yushu, Qinghai Province, China.</title>
        <authorList>
            <person name="Gui Z."/>
        </authorList>
    </citation>
    <scope>NUCLEOTIDE SEQUENCE [LARGE SCALE GENOMIC DNA]</scope>
    <source>
        <strain evidence="5">100111</strain>
    </source>
</reference>
<dbReference type="GO" id="GO:1990133">
    <property type="term" value="C:molybdopterin adenylyltransferase complex"/>
    <property type="evidence" value="ECO:0007669"/>
    <property type="project" value="TreeGrafter"/>
</dbReference>